<dbReference type="AlphaFoldDB" id="A0AAD9PCI2"/>
<dbReference type="Proteomes" id="UP001209878">
    <property type="component" value="Unassembled WGS sequence"/>
</dbReference>
<dbReference type="EMBL" id="JAODUO010000037">
    <property type="protein sequence ID" value="KAK2192163.1"/>
    <property type="molecule type" value="Genomic_DNA"/>
</dbReference>
<comment type="caution">
    <text evidence="1">The sequence shown here is derived from an EMBL/GenBank/DDBJ whole genome shotgun (WGS) entry which is preliminary data.</text>
</comment>
<keyword evidence="2" id="KW-1185">Reference proteome</keyword>
<proteinExistence type="predicted"/>
<evidence type="ECO:0000313" key="2">
    <source>
        <dbReference type="Proteomes" id="UP001209878"/>
    </source>
</evidence>
<evidence type="ECO:0000313" key="1">
    <source>
        <dbReference type="EMBL" id="KAK2192163.1"/>
    </source>
</evidence>
<reference evidence="1" key="1">
    <citation type="journal article" date="2023" name="Mol. Biol. Evol.">
        <title>Third-Generation Sequencing Reveals the Adaptive Role of the Epigenome in Three Deep-Sea Polychaetes.</title>
        <authorList>
            <person name="Perez M."/>
            <person name="Aroh O."/>
            <person name="Sun Y."/>
            <person name="Lan Y."/>
            <person name="Juniper S.K."/>
            <person name="Young C.R."/>
            <person name="Angers B."/>
            <person name="Qian P.Y."/>
        </authorList>
    </citation>
    <scope>NUCLEOTIDE SEQUENCE</scope>
    <source>
        <strain evidence="1">R07B-5</strain>
    </source>
</reference>
<gene>
    <name evidence="1" type="ORF">NP493_37g05032</name>
</gene>
<organism evidence="1 2">
    <name type="scientific">Ridgeia piscesae</name>
    <name type="common">Tubeworm</name>
    <dbReference type="NCBI Taxonomy" id="27915"/>
    <lineage>
        <taxon>Eukaryota</taxon>
        <taxon>Metazoa</taxon>
        <taxon>Spiralia</taxon>
        <taxon>Lophotrochozoa</taxon>
        <taxon>Annelida</taxon>
        <taxon>Polychaeta</taxon>
        <taxon>Sedentaria</taxon>
        <taxon>Canalipalpata</taxon>
        <taxon>Sabellida</taxon>
        <taxon>Siboglinidae</taxon>
        <taxon>Ridgeia</taxon>
    </lineage>
</organism>
<accession>A0AAD9PCI2</accession>
<name>A0AAD9PCI2_RIDPI</name>
<sequence>MVPNRDHSLKPIGGVMEAIASFTARIATAKFEGPLGRPLVLTSEVHIIPNTLPYPRCHGEGCYETLV</sequence>
<protein>
    <submittedName>
        <fullName evidence="1">Uncharacterized protein</fullName>
    </submittedName>
</protein>